<name>A0A0E9SF53_ANGAN</name>
<proteinExistence type="predicted"/>
<reference evidence="1" key="1">
    <citation type="submission" date="2014-11" db="EMBL/GenBank/DDBJ databases">
        <authorList>
            <person name="Amaro Gonzalez C."/>
        </authorList>
    </citation>
    <scope>NUCLEOTIDE SEQUENCE</scope>
</reference>
<organism evidence="1">
    <name type="scientific">Anguilla anguilla</name>
    <name type="common">European freshwater eel</name>
    <name type="synonym">Muraena anguilla</name>
    <dbReference type="NCBI Taxonomy" id="7936"/>
    <lineage>
        <taxon>Eukaryota</taxon>
        <taxon>Metazoa</taxon>
        <taxon>Chordata</taxon>
        <taxon>Craniata</taxon>
        <taxon>Vertebrata</taxon>
        <taxon>Euteleostomi</taxon>
        <taxon>Actinopterygii</taxon>
        <taxon>Neopterygii</taxon>
        <taxon>Teleostei</taxon>
        <taxon>Anguilliformes</taxon>
        <taxon>Anguillidae</taxon>
        <taxon>Anguilla</taxon>
    </lineage>
</organism>
<accession>A0A0E9SF53</accession>
<reference evidence="1" key="2">
    <citation type="journal article" date="2015" name="Fish Shellfish Immunol.">
        <title>Early steps in the European eel (Anguilla anguilla)-Vibrio vulnificus interaction in the gills: Role of the RtxA13 toxin.</title>
        <authorList>
            <person name="Callol A."/>
            <person name="Pajuelo D."/>
            <person name="Ebbesson L."/>
            <person name="Teles M."/>
            <person name="MacKenzie S."/>
            <person name="Amaro C."/>
        </authorList>
    </citation>
    <scope>NUCLEOTIDE SEQUENCE</scope>
</reference>
<sequence>MLSNRGSERKCVQLAAAEKPLFVSFFFLQNWLRRRYGNGSLCRALHFGNRSPDCVKTFPRLSPYASQNKRKEIKK</sequence>
<evidence type="ECO:0000313" key="1">
    <source>
        <dbReference type="EMBL" id="JAH39867.1"/>
    </source>
</evidence>
<protein>
    <submittedName>
        <fullName evidence="1">Uncharacterized protein</fullName>
    </submittedName>
</protein>
<dbReference type="EMBL" id="GBXM01068710">
    <property type="protein sequence ID" value="JAH39867.1"/>
    <property type="molecule type" value="Transcribed_RNA"/>
</dbReference>
<dbReference type="AlphaFoldDB" id="A0A0E9SF53"/>